<feature type="domain" description="CBF1-interacting co-repressor CIR N-terminal" evidence="2">
    <location>
        <begin position="8"/>
        <end position="44"/>
    </location>
</feature>
<protein>
    <submittedName>
        <fullName evidence="4">Leukocyte receptor cluster member 1 homolog isoform X3</fullName>
    </submittedName>
</protein>
<gene>
    <name evidence="4" type="primary">LOC100202585</name>
</gene>
<dbReference type="Proteomes" id="UP001652625">
    <property type="component" value="Chromosome 15"/>
</dbReference>
<dbReference type="InterPro" id="IPR019339">
    <property type="entry name" value="CIR_N_dom"/>
</dbReference>
<proteinExistence type="predicted"/>
<dbReference type="PANTHER" id="PTHR22093:SF0">
    <property type="entry name" value="LEUKOCYTE RECEPTOR CLUSTER MEMBER 1"/>
    <property type="match status" value="1"/>
</dbReference>
<evidence type="ECO:0000313" key="3">
    <source>
        <dbReference type="Proteomes" id="UP001652625"/>
    </source>
</evidence>
<feature type="compositionally biased region" description="Basic and acidic residues" evidence="1">
    <location>
        <begin position="180"/>
        <end position="195"/>
    </location>
</feature>
<feature type="compositionally biased region" description="Basic and acidic residues" evidence="1">
    <location>
        <begin position="151"/>
        <end position="164"/>
    </location>
</feature>
<keyword evidence="3" id="KW-1185">Reference proteome</keyword>
<reference evidence="4" key="1">
    <citation type="submission" date="2025-08" db="UniProtKB">
        <authorList>
            <consortium name="RefSeq"/>
        </authorList>
    </citation>
    <scope>IDENTIFICATION</scope>
</reference>
<dbReference type="SMART" id="SM01083">
    <property type="entry name" value="Cir_N"/>
    <property type="match status" value="1"/>
</dbReference>
<feature type="compositionally biased region" description="Basic and acidic residues" evidence="1">
    <location>
        <begin position="132"/>
        <end position="144"/>
    </location>
</feature>
<keyword evidence="4" id="KW-0675">Receptor</keyword>
<evidence type="ECO:0000259" key="2">
    <source>
        <dbReference type="SMART" id="SM01083"/>
    </source>
</evidence>
<evidence type="ECO:0000256" key="1">
    <source>
        <dbReference type="SAM" id="MobiDB-lite"/>
    </source>
</evidence>
<dbReference type="RefSeq" id="XP_065674935.1">
    <property type="nucleotide sequence ID" value="XM_065818863.1"/>
</dbReference>
<evidence type="ECO:0000313" key="4">
    <source>
        <dbReference type="RefSeq" id="XP_065674935.1"/>
    </source>
</evidence>
<feature type="region of interest" description="Disordered" evidence="1">
    <location>
        <begin position="132"/>
        <end position="233"/>
    </location>
</feature>
<feature type="region of interest" description="Disordered" evidence="1">
    <location>
        <begin position="1"/>
        <end position="25"/>
    </location>
</feature>
<accession>A0ABM4DK84</accession>
<feature type="compositionally biased region" description="Basic residues" evidence="1">
    <location>
        <begin position="1"/>
        <end position="11"/>
    </location>
</feature>
<feature type="compositionally biased region" description="Basic and acidic residues" evidence="1">
    <location>
        <begin position="12"/>
        <end position="25"/>
    </location>
</feature>
<sequence length="233" mass="27826">MNILPKKKWHVRNQDNRDRVRKDEENARLEKLREEERIALTEQEVRMRLLRGASKECSGESSSSQHINLFAQEEIEGGLSKRDNVEYLKEKKEEQEKYEKSIGFLTYVGQSSLELQKDQPWYLEKKSSNNLDRNLKDESRKSRLDPMNIVKESKKILKKDDQIKNKKKSPPRSTQNIDQLRNERLKREKIERERANQLLAGKLEKPNIETPQRYSSQFNPHLARQNKPRYHPY</sequence>
<feature type="compositionally biased region" description="Polar residues" evidence="1">
    <location>
        <begin position="209"/>
        <end position="219"/>
    </location>
</feature>
<dbReference type="InterPro" id="IPR039875">
    <property type="entry name" value="LENG1-like"/>
</dbReference>
<dbReference type="GeneID" id="100202585"/>
<organism evidence="3 4">
    <name type="scientific">Hydra vulgaris</name>
    <name type="common">Hydra</name>
    <name type="synonym">Hydra attenuata</name>
    <dbReference type="NCBI Taxonomy" id="6087"/>
    <lineage>
        <taxon>Eukaryota</taxon>
        <taxon>Metazoa</taxon>
        <taxon>Cnidaria</taxon>
        <taxon>Hydrozoa</taxon>
        <taxon>Hydroidolina</taxon>
        <taxon>Anthoathecata</taxon>
        <taxon>Aplanulata</taxon>
        <taxon>Hydridae</taxon>
        <taxon>Hydra</taxon>
    </lineage>
</organism>
<dbReference type="PANTHER" id="PTHR22093">
    <property type="entry name" value="LEUKOCYTE RECEPTOR CLUSTER LRC MEMBER 1"/>
    <property type="match status" value="1"/>
</dbReference>
<name>A0ABM4DK84_HYDVU</name>
<feature type="compositionally biased region" description="Basic residues" evidence="1">
    <location>
        <begin position="224"/>
        <end position="233"/>
    </location>
</feature>